<keyword evidence="2" id="KW-1185">Reference proteome</keyword>
<accession>A0ABN8J3P9</accession>
<name>A0ABN8J3P9_9NEOP</name>
<reference evidence="1" key="1">
    <citation type="submission" date="2022-03" db="EMBL/GenBank/DDBJ databases">
        <authorList>
            <person name="Martin H S."/>
        </authorList>
    </citation>
    <scope>NUCLEOTIDE SEQUENCE</scope>
</reference>
<evidence type="ECO:0000313" key="2">
    <source>
        <dbReference type="Proteomes" id="UP000837857"/>
    </source>
</evidence>
<sequence length="135" mass="15356">MSMSNFTTPKRKLLVKLLPPLYFIATELSPIAAQRLVKLFVAAAFHEELSRRSEPVNFQRRPWIIPARAAKQCTLSPSIKPNRNRPSIDRVRAAAFARDRKRASDMEARTLFALVTRGIRSSKPSTPDQAKRRVT</sequence>
<evidence type="ECO:0000313" key="1">
    <source>
        <dbReference type="EMBL" id="CAH2073250.1"/>
    </source>
</evidence>
<protein>
    <submittedName>
        <fullName evidence="1">Uncharacterized protein</fullName>
    </submittedName>
</protein>
<proteinExistence type="predicted"/>
<organism evidence="1 2">
    <name type="scientific">Iphiclides podalirius</name>
    <name type="common">scarce swallowtail</name>
    <dbReference type="NCBI Taxonomy" id="110791"/>
    <lineage>
        <taxon>Eukaryota</taxon>
        <taxon>Metazoa</taxon>
        <taxon>Ecdysozoa</taxon>
        <taxon>Arthropoda</taxon>
        <taxon>Hexapoda</taxon>
        <taxon>Insecta</taxon>
        <taxon>Pterygota</taxon>
        <taxon>Neoptera</taxon>
        <taxon>Endopterygota</taxon>
        <taxon>Lepidoptera</taxon>
        <taxon>Glossata</taxon>
        <taxon>Ditrysia</taxon>
        <taxon>Papilionoidea</taxon>
        <taxon>Papilionidae</taxon>
        <taxon>Papilioninae</taxon>
        <taxon>Iphiclides</taxon>
    </lineage>
</organism>
<dbReference type="Proteomes" id="UP000837857">
    <property type="component" value="Chromosome 7"/>
</dbReference>
<feature type="non-terminal residue" evidence="1">
    <location>
        <position position="1"/>
    </location>
</feature>
<dbReference type="EMBL" id="OW152819">
    <property type="protein sequence ID" value="CAH2073250.1"/>
    <property type="molecule type" value="Genomic_DNA"/>
</dbReference>
<gene>
    <name evidence="1" type="ORF">IPOD504_LOCUS15551</name>
</gene>